<feature type="region of interest" description="Disordered" evidence="4">
    <location>
        <begin position="37"/>
        <end position="67"/>
    </location>
</feature>
<keyword evidence="2" id="KW-0408">Iron</keyword>
<feature type="compositionally biased region" description="Low complexity" evidence="4">
    <location>
        <begin position="51"/>
        <end position="67"/>
    </location>
</feature>
<dbReference type="AlphaFoldDB" id="A0ABD3RW58"/>
<dbReference type="SUPFAM" id="SSF54862">
    <property type="entry name" value="4Fe-4S ferredoxins"/>
    <property type="match status" value="1"/>
</dbReference>
<name>A0ABD3RW58_9STRA</name>
<evidence type="ECO:0000259" key="5">
    <source>
        <dbReference type="PROSITE" id="PS51379"/>
    </source>
</evidence>
<keyword evidence="3" id="KW-0411">Iron-sulfur</keyword>
<feature type="compositionally biased region" description="Acidic residues" evidence="4">
    <location>
        <begin position="129"/>
        <end position="143"/>
    </location>
</feature>
<accession>A0ABD3RW58</accession>
<evidence type="ECO:0000256" key="1">
    <source>
        <dbReference type="ARBA" id="ARBA00022723"/>
    </source>
</evidence>
<dbReference type="Gene3D" id="3.30.70.20">
    <property type="match status" value="1"/>
</dbReference>
<dbReference type="PANTHER" id="PTHR44579:SF2">
    <property type="entry name" value="OS01G0730500 PROTEIN"/>
    <property type="match status" value="1"/>
</dbReference>
<evidence type="ECO:0000313" key="7">
    <source>
        <dbReference type="Proteomes" id="UP001530377"/>
    </source>
</evidence>
<evidence type="ECO:0000256" key="3">
    <source>
        <dbReference type="ARBA" id="ARBA00023014"/>
    </source>
</evidence>
<dbReference type="InterPro" id="IPR017896">
    <property type="entry name" value="4Fe4S_Fe-S-bd"/>
</dbReference>
<dbReference type="GO" id="GO:0046872">
    <property type="term" value="F:metal ion binding"/>
    <property type="evidence" value="ECO:0007669"/>
    <property type="project" value="UniProtKB-KW"/>
</dbReference>
<dbReference type="PROSITE" id="PS51379">
    <property type="entry name" value="4FE4S_FER_2"/>
    <property type="match status" value="1"/>
</dbReference>
<dbReference type="PRINTS" id="PR00352">
    <property type="entry name" value="3FE4SFRDOXIN"/>
</dbReference>
<dbReference type="Pfam" id="PF13370">
    <property type="entry name" value="Fer4_13"/>
    <property type="match status" value="1"/>
</dbReference>
<keyword evidence="7" id="KW-1185">Reference proteome</keyword>
<dbReference type="InterPro" id="IPR001080">
    <property type="entry name" value="3Fe4S_ferredoxin"/>
</dbReference>
<dbReference type="PANTHER" id="PTHR44579">
    <property type="entry name" value="OS01G0730500 PROTEIN"/>
    <property type="match status" value="1"/>
</dbReference>
<reference evidence="6 7" key="1">
    <citation type="submission" date="2024-10" db="EMBL/GenBank/DDBJ databases">
        <title>Updated reference genomes for cyclostephanoid diatoms.</title>
        <authorList>
            <person name="Roberts W.R."/>
            <person name="Alverson A.J."/>
        </authorList>
    </citation>
    <scope>NUCLEOTIDE SEQUENCE [LARGE SCALE GENOMIC DNA]</scope>
    <source>
        <strain evidence="6 7">AJA228-03</strain>
    </source>
</reference>
<keyword evidence="1" id="KW-0479">Metal-binding</keyword>
<evidence type="ECO:0000313" key="6">
    <source>
        <dbReference type="EMBL" id="KAL3816426.1"/>
    </source>
</evidence>
<feature type="region of interest" description="Disordered" evidence="4">
    <location>
        <begin position="129"/>
        <end position="154"/>
    </location>
</feature>
<feature type="region of interest" description="Disordered" evidence="4">
    <location>
        <begin position="208"/>
        <end position="239"/>
    </location>
</feature>
<organism evidence="6 7">
    <name type="scientific">Cyclostephanos tholiformis</name>
    <dbReference type="NCBI Taxonomy" id="382380"/>
    <lineage>
        <taxon>Eukaryota</taxon>
        <taxon>Sar</taxon>
        <taxon>Stramenopiles</taxon>
        <taxon>Ochrophyta</taxon>
        <taxon>Bacillariophyta</taxon>
        <taxon>Coscinodiscophyceae</taxon>
        <taxon>Thalassiosirophycidae</taxon>
        <taxon>Stephanodiscales</taxon>
        <taxon>Stephanodiscaceae</taxon>
        <taxon>Cyclostephanos</taxon>
    </lineage>
</organism>
<feature type="domain" description="4Fe-4S ferredoxin-type" evidence="5">
    <location>
        <begin position="304"/>
        <end position="332"/>
    </location>
</feature>
<evidence type="ECO:0000256" key="4">
    <source>
        <dbReference type="SAM" id="MobiDB-lite"/>
    </source>
</evidence>
<dbReference type="Proteomes" id="UP001530377">
    <property type="component" value="Unassembled WGS sequence"/>
</dbReference>
<sequence length="473" mass="53386">MDRDALSRWMTTCISSSLPSAMTADDAFFSSYTSSSSYSNPERRRVGSGGVVPPRGRNASPSFAPSSSSANIVNVGIGPYDQSVSAVLSRYSRHFGSGRLTYSEFHDLYLEATWAGYVNDIVRKRITLNDDDDDEDDDDDSSGGDDRNRRRYRIPPPESGIIFVGRKNTERMILGGASLSIVWRDLEAHGIFSPAEEERVRDLLDMERRLNPTREGPSSSGVEERRSHGNAPPPSLMDECELFDEYEERLYRRSYEHNDEGDIMGAESAWDFLKRKGGGRERSSHELVEMTSDGRTPKRIRDGQFVFIDEETCIGCTQCAQIAPSSFKMIEDSGRARTYQQSSALDVENAVMACPVNCMHFMSYDELKEMEASRDDGDGRSDHRHFGMGRAHTPLHVSGRSSDANHKSSWYHYLKTKCHGSASCPQRGCYDCPTYAPGENPFFKERHRQAERVRAREFMTTGEADKWRKVIEL</sequence>
<gene>
    <name evidence="6" type="ORF">ACHAXA_007362</name>
</gene>
<comment type="caution">
    <text evidence="6">The sequence shown here is derived from an EMBL/GenBank/DDBJ whole genome shotgun (WGS) entry which is preliminary data.</text>
</comment>
<dbReference type="GO" id="GO:0051536">
    <property type="term" value="F:iron-sulfur cluster binding"/>
    <property type="evidence" value="ECO:0007669"/>
    <property type="project" value="UniProtKB-KW"/>
</dbReference>
<protein>
    <recommendedName>
        <fullName evidence="5">4Fe-4S ferredoxin-type domain-containing protein</fullName>
    </recommendedName>
</protein>
<evidence type="ECO:0000256" key="2">
    <source>
        <dbReference type="ARBA" id="ARBA00023004"/>
    </source>
</evidence>
<proteinExistence type="predicted"/>
<dbReference type="EMBL" id="JALLPB020000150">
    <property type="protein sequence ID" value="KAL3816426.1"/>
    <property type="molecule type" value="Genomic_DNA"/>
</dbReference>